<sequence>MDLTRRRALKVGAGALSITIAGCTADSPAEAPDDEDDLEQTPEQPDETDTADESAPDEPSERADEDQDEDDETDEAVAGSNPETQSLELLAEASVDHDHACFHAEYDDRTPLEAGDSVEESPTESHTHVIWDVTYDGDSGYVRFDADAHAHGGPIVFYTAGGSATPVDGTELVQDTVPDEDCSKLDEYLQVEPDDGQIVLEVTTLE</sequence>
<dbReference type="InterPro" id="IPR006311">
    <property type="entry name" value="TAT_signal"/>
</dbReference>
<dbReference type="PROSITE" id="PS51318">
    <property type="entry name" value="TAT"/>
    <property type="match status" value="1"/>
</dbReference>
<keyword evidence="3" id="KW-1185">Reference proteome</keyword>
<dbReference type="GeneID" id="32892431"/>
<dbReference type="AlphaFoldDB" id="A0A2Z2HP51"/>
<protein>
    <submittedName>
        <fullName evidence="2">Uncharacterized protein</fullName>
    </submittedName>
</protein>
<dbReference type="EMBL" id="CP019893">
    <property type="protein sequence ID" value="ARS88313.1"/>
    <property type="molecule type" value="Genomic_DNA"/>
</dbReference>
<accession>A0A2Z2HP51</accession>
<dbReference type="PROSITE" id="PS51257">
    <property type="entry name" value="PROKAR_LIPOPROTEIN"/>
    <property type="match status" value="1"/>
</dbReference>
<feature type="region of interest" description="Disordered" evidence="1">
    <location>
        <begin position="19"/>
        <end position="83"/>
    </location>
</feature>
<dbReference type="Proteomes" id="UP000250088">
    <property type="component" value="Chromosome"/>
</dbReference>
<gene>
    <name evidence="2" type="ORF">B1756_00085</name>
</gene>
<dbReference type="OrthoDB" id="206045at2157"/>
<name>A0A2Z2HP51_9EURY</name>
<evidence type="ECO:0000313" key="2">
    <source>
        <dbReference type="EMBL" id="ARS88313.1"/>
    </source>
</evidence>
<evidence type="ECO:0000256" key="1">
    <source>
        <dbReference type="SAM" id="MobiDB-lite"/>
    </source>
</evidence>
<dbReference type="RefSeq" id="WP_086886696.1">
    <property type="nucleotide sequence ID" value="NZ_CP019893.1"/>
</dbReference>
<organism evidence="2 3">
    <name type="scientific">Natrarchaeobaculum aegyptiacum</name>
    <dbReference type="NCBI Taxonomy" id="745377"/>
    <lineage>
        <taxon>Archaea</taxon>
        <taxon>Methanobacteriati</taxon>
        <taxon>Methanobacteriota</taxon>
        <taxon>Stenosarchaea group</taxon>
        <taxon>Halobacteria</taxon>
        <taxon>Halobacteriales</taxon>
        <taxon>Natrialbaceae</taxon>
        <taxon>Natrarchaeobaculum</taxon>
    </lineage>
</organism>
<proteinExistence type="predicted"/>
<evidence type="ECO:0000313" key="3">
    <source>
        <dbReference type="Proteomes" id="UP000250088"/>
    </source>
</evidence>
<dbReference type="KEGG" id="naj:B1756_00085"/>
<feature type="compositionally biased region" description="Acidic residues" evidence="1">
    <location>
        <begin position="31"/>
        <end position="75"/>
    </location>
</feature>
<reference evidence="3" key="1">
    <citation type="submission" date="2017-02" db="EMBL/GenBank/DDBJ databases">
        <title>Natronthermophilus aegyptiacus gen. nov.,sp. nov., an aerobic, extremely halophilic alkalithermophilic archaeon isolated from the athalassohaline Wadi An Natrun, Egypt.</title>
        <authorList>
            <person name="Zhao B."/>
        </authorList>
    </citation>
    <scope>NUCLEOTIDE SEQUENCE [LARGE SCALE GENOMIC DNA]</scope>
    <source>
        <strain evidence="3">JW/NM-HA 15</strain>
    </source>
</reference>